<dbReference type="PANTHER" id="PTHR21683:SF3">
    <property type="entry name" value="CILIA AND FLAGELLA ASSOCIATED PROTEIN 100"/>
    <property type="match status" value="1"/>
</dbReference>
<accession>A0A8J5R9R2</accession>
<gene>
    <name evidence="3" type="ORF">G9C98_000044</name>
</gene>
<evidence type="ECO:0000313" key="3">
    <source>
        <dbReference type="EMBL" id="KAG8042053.1"/>
    </source>
</evidence>
<dbReference type="PANTHER" id="PTHR21683">
    <property type="entry name" value="COILED-COIL DOMAIN-CONTAINING PROTEIN 42 LIKE-2-LIKE-RELATED"/>
    <property type="match status" value="1"/>
</dbReference>
<feature type="compositionally biased region" description="Polar residues" evidence="2">
    <location>
        <begin position="472"/>
        <end position="485"/>
    </location>
</feature>
<organism evidence="3 4">
    <name type="scientific">Cotesia typhae</name>
    <dbReference type="NCBI Taxonomy" id="2053667"/>
    <lineage>
        <taxon>Eukaryota</taxon>
        <taxon>Metazoa</taxon>
        <taxon>Ecdysozoa</taxon>
        <taxon>Arthropoda</taxon>
        <taxon>Hexapoda</taxon>
        <taxon>Insecta</taxon>
        <taxon>Pterygota</taxon>
        <taxon>Neoptera</taxon>
        <taxon>Endopterygota</taxon>
        <taxon>Hymenoptera</taxon>
        <taxon>Apocrita</taxon>
        <taxon>Ichneumonoidea</taxon>
        <taxon>Braconidae</taxon>
        <taxon>Microgastrinae</taxon>
        <taxon>Cotesia</taxon>
    </lineage>
</organism>
<evidence type="ECO:0008006" key="5">
    <source>
        <dbReference type="Google" id="ProtNLM"/>
    </source>
</evidence>
<name>A0A8J5R9R2_9HYME</name>
<protein>
    <recommendedName>
        <fullName evidence="5">DUF4200 domain-containing protein</fullName>
    </recommendedName>
</protein>
<sequence length="549" mass="63854">MSKNIEQDQSPFAIPSNVQLFGFYQWSEAKRRNKKEKQPGKSTTKYVKKNVELKKNEASIAVPLAITDIDPGYFTDLAGRPIREKFSRRKYIEQVNKVLKTKLLAGYNRDHCIRIDQQFDQEKNKFNDIEDRYREYSSAFEKYLSHDHEESMKMLEEADQEARNSSKMISKRDRLLKEFGQVRLEVYQWREMWRDAKICHEFVRKIFAPPEFNASVYKDDKSMHSEGESIVYENPVAKSSLECLVETFEKEISDSNLGPGEISVESPLELSRIFSEIESRNLDALIHLESLAKPMEELTTGVAKTEEDIKKEIGIIEENIQDLESLIKACEQRAANLRAYVDYLLQQVFRELVCSESVLYLQVFIEDAYESCVGPNHGKLDVFTMMRTIEKTYESLNMTLDKLPKEIVRQCEKEGFTQEMKMMREAEDAAQKFNLMHRLLAALERIMEPPELNIKSKSRDKDGDKSSKRKSLVSTLPTSSRSSITARQKNLQLKQLTMAKRSPEFLGDDKFLEQEIKDLAFEIKKLAKDYLPADENLSAEERHDCRDEI</sequence>
<dbReference type="EMBL" id="JAAOIC020000003">
    <property type="protein sequence ID" value="KAG8042053.1"/>
    <property type="molecule type" value="Genomic_DNA"/>
</dbReference>
<reference evidence="3" key="2">
    <citation type="submission" date="2021-04" db="EMBL/GenBank/DDBJ databases">
        <title>Genome-wide patterns of bracovirus chromosomal integration into multiple host tissues during parasitism.</title>
        <authorList>
            <person name="Chebbi M.A.C."/>
        </authorList>
    </citation>
    <scope>NUCLEOTIDE SEQUENCE</scope>
    <source>
        <tissue evidence="3">Whole body</tissue>
    </source>
</reference>
<keyword evidence="4" id="KW-1185">Reference proteome</keyword>
<feature type="compositionally biased region" description="Basic and acidic residues" evidence="2">
    <location>
        <begin position="457"/>
        <end position="466"/>
    </location>
</feature>
<comment type="caution">
    <text evidence="3">The sequence shown here is derived from an EMBL/GenBank/DDBJ whole genome shotgun (WGS) entry which is preliminary data.</text>
</comment>
<reference evidence="3" key="1">
    <citation type="submission" date="2020-03" db="EMBL/GenBank/DDBJ databases">
        <authorList>
            <person name="Chebbi M.A."/>
            <person name="Drezen J.M."/>
        </authorList>
    </citation>
    <scope>NUCLEOTIDE SEQUENCE</scope>
    <source>
        <tissue evidence="3">Whole body</tissue>
    </source>
</reference>
<keyword evidence="1" id="KW-0175">Coiled coil</keyword>
<dbReference type="OrthoDB" id="10264063at2759"/>
<proteinExistence type="predicted"/>
<feature type="coiled-coil region" evidence="1">
    <location>
        <begin position="306"/>
        <end position="340"/>
    </location>
</feature>
<evidence type="ECO:0000256" key="2">
    <source>
        <dbReference type="SAM" id="MobiDB-lite"/>
    </source>
</evidence>
<evidence type="ECO:0000256" key="1">
    <source>
        <dbReference type="SAM" id="Coils"/>
    </source>
</evidence>
<evidence type="ECO:0000313" key="4">
    <source>
        <dbReference type="Proteomes" id="UP000729913"/>
    </source>
</evidence>
<dbReference type="Proteomes" id="UP000729913">
    <property type="component" value="Unassembled WGS sequence"/>
</dbReference>
<feature type="region of interest" description="Disordered" evidence="2">
    <location>
        <begin position="451"/>
        <end position="485"/>
    </location>
</feature>
<dbReference type="AlphaFoldDB" id="A0A8J5R9R2"/>
<dbReference type="InterPro" id="IPR051147">
    <property type="entry name" value="CFAP_domain-containing"/>
</dbReference>